<dbReference type="RefSeq" id="WP_091593017.1">
    <property type="nucleotide sequence ID" value="NZ_FNEE01000004.1"/>
</dbReference>
<sequence length="157" mass="17843">MQKITPCLWFDDQAEEAMNHYISVFKNSKVLSVMRWPKGSGDNEGKVLVTYFELDGVQFQALNGGPQFKFTEAVSLSIDCKTQEEVDYFWERLIEGGGEPSQCSWLKDKFGVSWQVVPEQLPRLLQDPDAEKAGRVMQAMMQMTKIDIAKIEEAARG</sequence>
<keyword evidence="3" id="KW-1185">Reference proteome</keyword>
<keyword evidence="2" id="KW-0830">Ubiquinone</keyword>
<dbReference type="AlphaFoldDB" id="A0A1G8R633"/>
<dbReference type="PIRSF" id="PIRSF021700">
    <property type="entry name" value="3_dmu_93_MTrfase"/>
    <property type="match status" value="1"/>
</dbReference>
<reference evidence="3" key="1">
    <citation type="submission" date="2016-10" db="EMBL/GenBank/DDBJ databases">
        <authorList>
            <person name="Varghese N."/>
            <person name="Submissions S."/>
        </authorList>
    </citation>
    <scope>NUCLEOTIDE SEQUENCE [LARGE SCALE GENOMIC DNA]</scope>
    <source>
        <strain evidence="3">CGMCC 1.11022</strain>
    </source>
</reference>
<dbReference type="CDD" id="cd06588">
    <property type="entry name" value="PhnB_like"/>
    <property type="match status" value="1"/>
</dbReference>
<keyword evidence="2" id="KW-0489">Methyltransferase</keyword>
<proteinExistence type="predicted"/>
<dbReference type="Gene3D" id="3.10.180.10">
    <property type="entry name" value="2,3-Dihydroxybiphenyl 1,2-Dioxygenase, domain 1"/>
    <property type="match status" value="1"/>
</dbReference>
<accession>A0A1G8R633</accession>
<dbReference type="PANTHER" id="PTHR33990">
    <property type="entry name" value="PROTEIN YJDN-RELATED"/>
    <property type="match status" value="1"/>
</dbReference>
<dbReference type="PANTHER" id="PTHR33990:SF2">
    <property type="entry name" value="PHNB-LIKE DOMAIN-CONTAINING PROTEIN"/>
    <property type="match status" value="1"/>
</dbReference>
<name>A0A1G8R633_9HYPH</name>
<feature type="domain" description="PhnB-like" evidence="1">
    <location>
        <begin position="2"/>
        <end position="117"/>
    </location>
</feature>
<dbReference type="InterPro" id="IPR009725">
    <property type="entry name" value="3_dmu_93_MTrfase"/>
</dbReference>
<dbReference type="Proteomes" id="UP000198894">
    <property type="component" value="Unassembled WGS sequence"/>
</dbReference>
<dbReference type="GO" id="GO:0008168">
    <property type="term" value="F:methyltransferase activity"/>
    <property type="evidence" value="ECO:0007669"/>
    <property type="project" value="UniProtKB-KW"/>
</dbReference>
<evidence type="ECO:0000313" key="3">
    <source>
        <dbReference type="Proteomes" id="UP000198894"/>
    </source>
</evidence>
<dbReference type="EMBL" id="FNEE01000004">
    <property type="protein sequence ID" value="SDJ12388.1"/>
    <property type="molecule type" value="Genomic_DNA"/>
</dbReference>
<dbReference type="GO" id="GO:0032259">
    <property type="term" value="P:methylation"/>
    <property type="evidence" value="ECO:0007669"/>
    <property type="project" value="UniProtKB-KW"/>
</dbReference>
<dbReference type="Pfam" id="PF06983">
    <property type="entry name" value="3-dmu-9_3-mt"/>
    <property type="match status" value="1"/>
</dbReference>
<evidence type="ECO:0000313" key="2">
    <source>
        <dbReference type="EMBL" id="SDJ12388.1"/>
    </source>
</evidence>
<dbReference type="SUPFAM" id="SSF54593">
    <property type="entry name" value="Glyoxalase/Bleomycin resistance protein/Dihydroxybiphenyl dioxygenase"/>
    <property type="match status" value="1"/>
</dbReference>
<organism evidence="2 3">
    <name type="scientific">Mesorhizobium muleiense</name>
    <dbReference type="NCBI Taxonomy" id="1004279"/>
    <lineage>
        <taxon>Bacteria</taxon>
        <taxon>Pseudomonadati</taxon>
        <taxon>Pseudomonadota</taxon>
        <taxon>Alphaproteobacteria</taxon>
        <taxon>Hyphomicrobiales</taxon>
        <taxon>Phyllobacteriaceae</taxon>
        <taxon>Mesorhizobium</taxon>
    </lineage>
</organism>
<protein>
    <submittedName>
        <fullName evidence="2">Glyoxalase superfamily enzyme, possibly 3-demethylubiquinone-9 3-methyltransferase</fullName>
    </submittedName>
</protein>
<keyword evidence="2" id="KW-0808">Transferase</keyword>
<evidence type="ECO:0000259" key="1">
    <source>
        <dbReference type="Pfam" id="PF06983"/>
    </source>
</evidence>
<dbReference type="InterPro" id="IPR028973">
    <property type="entry name" value="PhnB-like"/>
</dbReference>
<dbReference type="InterPro" id="IPR029068">
    <property type="entry name" value="Glyas_Bleomycin-R_OHBP_Dase"/>
</dbReference>
<gene>
    <name evidence="2" type="ORF">SAMN05428953_104278</name>
</gene>